<feature type="region of interest" description="Disordered" evidence="7">
    <location>
        <begin position="22"/>
        <end position="41"/>
    </location>
</feature>
<dbReference type="GO" id="GO:0006281">
    <property type="term" value="P:DNA repair"/>
    <property type="evidence" value="ECO:0007669"/>
    <property type="project" value="InterPro"/>
</dbReference>
<evidence type="ECO:0000256" key="6">
    <source>
        <dbReference type="ARBA" id="ARBA00067416"/>
    </source>
</evidence>
<comment type="subcellular location">
    <subcellularLocation>
        <location evidence="1">Nucleus</location>
    </subcellularLocation>
</comment>
<feature type="region of interest" description="Disordered" evidence="7">
    <location>
        <begin position="409"/>
        <end position="436"/>
    </location>
</feature>
<dbReference type="GO" id="GO:0003714">
    <property type="term" value="F:transcription corepressor activity"/>
    <property type="evidence" value="ECO:0007669"/>
    <property type="project" value="TreeGrafter"/>
</dbReference>
<dbReference type="Pfam" id="PF05499">
    <property type="entry name" value="DMAP1"/>
    <property type="match status" value="1"/>
</dbReference>
<dbReference type="FunCoup" id="A0A1V9XVQ9">
    <property type="interactions" value="1507"/>
</dbReference>
<dbReference type="Proteomes" id="UP000192247">
    <property type="component" value="Unassembled WGS sequence"/>
</dbReference>
<dbReference type="Gene3D" id="1.10.10.60">
    <property type="entry name" value="Homeodomain-like"/>
    <property type="match status" value="1"/>
</dbReference>
<keyword evidence="4" id="KW-0804">Transcription</keyword>
<reference evidence="10 11" key="1">
    <citation type="journal article" date="2017" name="Gigascience">
        <title>Draft genome of the honey bee ectoparasitic mite, Tropilaelaps mercedesae, is shaped by the parasitic life history.</title>
        <authorList>
            <person name="Dong X."/>
            <person name="Armstrong S.D."/>
            <person name="Xia D."/>
            <person name="Makepeace B.L."/>
            <person name="Darby A.C."/>
            <person name="Kadowaki T."/>
        </authorList>
    </citation>
    <scope>NUCLEOTIDE SEQUENCE [LARGE SCALE GENOMIC DNA]</scope>
    <source>
        <strain evidence="10">Wuxi-XJTLU</strain>
    </source>
</reference>
<dbReference type="OrthoDB" id="19740at2759"/>
<evidence type="ECO:0000256" key="7">
    <source>
        <dbReference type="SAM" id="MobiDB-lite"/>
    </source>
</evidence>
<dbReference type="InterPro" id="IPR032563">
    <property type="entry name" value="DAMP1_SANT-like"/>
</dbReference>
<name>A0A1V9XVQ9_9ACAR</name>
<dbReference type="GO" id="GO:0006338">
    <property type="term" value="P:chromatin remodeling"/>
    <property type="evidence" value="ECO:0007669"/>
    <property type="project" value="InterPro"/>
</dbReference>
<evidence type="ECO:0000256" key="4">
    <source>
        <dbReference type="ARBA" id="ARBA00023163"/>
    </source>
</evidence>
<dbReference type="GO" id="GO:0008168">
    <property type="term" value="F:methyltransferase activity"/>
    <property type="evidence" value="ECO:0007669"/>
    <property type="project" value="UniProtKB-KW"/>
</dbReference>
<evidence type="ECO:0000256" key="1">
    <source>
        <dbReference type="ARBA" id="ARBA00004123"/>
    </source>
</evidence>
<protein>
    <recommendedName>
        <fullName evidence="6">DNA methyltransferase 1-associated protein 1</fullName>
    </recommendedName>
</protein>
<sequence>MNNDVLDILEVERAAEQEVSKDAILGTSNKPKKRSSLGTRKPEGMAREVYNLYDRNDPPPLFMTDFKPSAGGGYMNVKANLGIKKVRPWRFMAFENPARKDSFKLHHWARVADEGKEYAFCKFNKEVAIPSYTDQEYQQHLMCNTWTKAETDYLFDMARRFDLRFIVIKDRWDRKTLQDRSVEDIKDRYYSICNSLKKIRASPGSEVKIQAFDADHERRRKEQLDKLLSRTPEEVEEEQNLIQELRKIDLRKKEREKKTQDLQKLIQDNEQRASQQSQKKTSTPAPSAPKKKKEKSSAPTSTSLIDIGQIEMSAAIKFPELKVAVTSLRSARMKLPQSIGQKKTKALEQMLKELNVDPNPPAFEDVVQHFNELRNCMVLLYELKQALTTSEYEKSTLRLQFQEQVKTEATAADSDAGGDVDVMGSPPRTAGSSSNNASIADAFEVELTPNRKRKAALEQVNVLRKLKKM</sequence>
<dbReference type="InterPro" id="IPR008468">
    <property type="entry name" value="DMAP1"/>
</dbReference>
<comment type="caution">
    <text evidence="10">The sequence shown here is derived from an EMBL/GenBank/DDBJ whole genome shotgun (WGS) entry which is preliminary data.</text>
</comment>
<dbReference type="GO" id="GO:0000812">
    <property type="term" value="C:Swr1 complex"/>
    <property type="evidence" value="ECO:0007669"/>
    <property type="project" value="TreeGrafter"/>
</dbReference>
<evidence type="ECO:0000256" key="3">
    <source>
        <dbReference type="ARBA" id="ARBA00023015"/>
    </source>
</evidence>
<evidence type="ECO:0000259" key="8">
    <source>
        <dbReference type="Pfam" id="PF05499"/>
    </source>
</evidence>
<dbReference type="InParanoid" id="A0A1V9XVQ9"/>
<evidence type="ECO:0000313" key="10">
    <source>
        <dbReference type="EMBL" id="OQR77522.1"/>
    </source>
</evidence>
<feature type="region of interest" description="Disordered" evidence="7">
    <location>
        <begin position="268"/>
        <end position="302"/>
    </location>
</feature>
<gene>
    <name evidence="10" type="ORF">BIW11_00430</name>
</gene>
<dbReference type="AlphaFoldDB" id="A0A1V9XVQ9"/>
<evidence type="ECO:0000313" key="11">
    <source>
        <dbReference type="Proteomes" id="UP000192247"/>
    </source>
</evidence>
<keyword evidence="2" id="KW-0156">Chromatin regulator</keyword>
<evidence type="ECO:0000256" key="5">
    <source>
        <dbReference type="ARBA" id="ARBA00023242"/>
    </source>
</evidence>
<feature type="domain" description="DAMP1 SANT/Myb-like" evidence="9">
    <location>
        <begin position="118"/>
        <end position="196"/>
    </location>
</feature>
<accession>A0A1V9XVQ9</accession>
<keyword evidence="5" id="KW-0539">Nucleus</keyword>
<evidence type="ECO:0000259" key="9">
    <source>
        <dbReference type="Pfam" id="PF16282"/>
    </source>
</evidence>
<keyword evidence="10" id="KW-0808">Transferase</keyword>
<dbReference type="FunFam" id="1.10.10.60:FF:000087">
    <property type="entry name" value="DNA methyltransferase 1-associated protein 1"/>
    <property type="match status" value="1"/>
</dbReference>
<keyword evidence="11" id="KW-1185">Reference proteome</keyword>
<dbReference type="PANTHER" id="PTHR12855:SF10">
    <property type="entry name" value="DNA METHYLTRANSFERASE 1-ASSOCIATED PROTEIN 1"/>
    <property type="match status" value="1"/>
</dbReference>
<dbReference type="InterPro" id="IPR027109">
    <property type="entry name" value="Swc4/Dmap1"/>
</dbReference>
<keyword evidence="3" id="KW-0805">Transcription regulation</keyword>
<keyword evidence="10" id="KW-0489">Methyltransferase</keyword>
<dbReference type="PANTHER" id="PTHR12855">
    <property type="entry name" value="DNA METHYLTRANSFERASE 1-ASSOCIATED PROTEIN 1 FAMILY MEMBER"/>
    <property type="match status" value="1"/>
</dbReference>
<dbReference type="GO" id="GO:0032259">
    <property type="term" value="P:methylation"/>
    <property type="evidence" value="ECO:0007669"/>
    <property type="project" value="UniProtKB-KW"/>
</dbReference>
<dbReference type="GO" id="GO:0000122">
    <property type="term" value="P:negative regulation of transcription by RNA polymerase II"/>
    <property type="evidence" value="ECO:0007669"/>
    <property type="project" value="TreeGrafter"/>
</dbReference>
<dbReference type="Pfam" id="PF16282">
    <property type="entry name" value="SANT_DAMP1_like"/>
    <property type="match status" value="1"/>
</dbReference>
<feature type="domain" description="DNA methyltransferase 1-associated 1" evidence="8">
    <location>
        <begin position="237"/>
        <end position="403"/>
    </location>
</feature>
<feature type="compositionally biased region" description="Low complexity" evidence="7">
    <location>
        <begin position="409"/>
        <end position="422"/>
    </location>
</feature>
<dbReference type="GO" id="GO:0035267">
    <property type="term" value="C:NuA4 histone acetyltransferase complex"/>
    <property type="evidence" value="ECO:0007669"/>
    <property type="project" value="InterPro"/>
</dbReference>
<proteinExistence type="predicted"/>
<organism evidence="10 11">
    <name type="scientific">Tropilaelaps mercedesae</name>
    <dbReference type="NCBI Taxonomy" id="418985"/>
    <lineage>
        <taxon>Eukaryota</taxon>
        <taxon>Metazoa</taxon>
        <taxon>Ecdysozoa</taxon>
        <taxon>Arthropoda</taxon>
        <taxon>Chelicerata</taxon>
        <taxon>Arachnida</taxon>
        <taxon>Acari</taxon>
        <taxon>Parasitiformes</taxon>
        <taxon>Mesostigmata</taxon>
        <taxon>Gamasina</taxon>
        <taxon>Dermanyssoidea</taxon>
        <taxon>Laelapidae</taxon>
        <taxon>Tropilaelaps</taxon>
    </lineage>
</organism>
<evidence type="ECO:0000256" key="2">
    <source>
        <dbReference type="ARBA" id="ARBA00022853"/>
    </source>
</evidence>
<dbReference type="STRING" id="418985.A0A1V9XVQ9"/>
<dbReference type="EMBL" id="MNPL01003423">
    <property type="protein sequence ID" value="OQR77522.1"/>
    <property type="molecule type" value="Genomic_DNA"/>
</dbReference>